<dbReference type="SUPFAM" id="SSF57903">
    <property type="entry name" value="FYVE/PHD zinc finger"/>
    <property type="match status" value="1"/>
</dbReference>
<dbReference type="InterPro" id="IPR013083">
    <property type="entry name" value="Znf_RING/FYVE/PHD"/>
</dbReference>
<dbReference type="EMBL" id="JALNTZ010000005">
    <property type="protein sequence ID" value="KAJ3652075.1"/>
    <property type="molecule type" value="Genomic_DNA"/>
</dbReference>
<name>A0AA38IAD5_9CUCU</name>
<reference evidence="5" key="1">
    <citation type="journal article" date="2023" name="G3 (Bethesda)">
        <title>Whole genome assemblies of Zophobas morio and Tenebrio molitor.</title>
        <authorList>
            <person name="Kaur S."/>
            <person name="Stinson S.A."/>
            <person name="diCenzo G.C."/>
        </authorList>
    </citation>
    <scope>NUCLEOTIDE SEQUENCE</scope>
    <source>
        <strain evidence="5">QUZm001</strain>
    </source>
</reference>
<dbReference type="PROSITE" id="PS01359">
    <property type="entry name" value="ZF_PHD_1"/>
    <property type="match status" value="1"/>
</dbReference>
<comment type="caution">
    <text evidence="5">The sequence shown here is derived from an EMBL/GenBank/DDBJ whole genome shotgun (WGS) entry which is preliminary data.</text>
</comment>
<dbReference type="AlphaFoldDB" id="A0AA38IAD5"/>
<feature type="region of interest" description="Disordered" evidence="4">
    <location>
        <begin position="145"/>
        <end position="166"/>
    </location>
</feature>
<dbReference type="Proteomes" id="UP001168821">
    <property type="component" value="Unassembled WGS sequence"/>
</dbReference>
<sequence length="313" mass="35277">MKDTESCCSECCELIEDESKSFMCGGVCGYITHLDCSSFKKTELKFIENNSLVWFCKSCKSVNKNIGNLLRSLESAVINLQSQVLQQSNVIGGQNHMIANLLKDMNLIKTQFNTNDNVSATRDKDIKPTTSKNVNKYTFQGDPTLKIKGSATNDAPETSNSYPRTEELSTITPVTNKNKSEEEFVTVIRKKPKKRKVEVITGTAQIEETANFSASLKTKKAWIYVGNVKKSATSDDVQNYIVNRHQDEDINISVEKLSCKGQNQSFCIGIKFELKERLMDATFWPKGVVVRRFNFNFKNSRGFQLTPQVVQVT</sequence>
<evidence type="ECO:0000313" key="6">
    <source>
        <dbReference type="Proteomes" id="UP001168821"/>
    </source>
</evidence>
<gene>
    <name evidence="5" type="ORF">Zmor_018071</name>
</gene>
<evidence type="ECO:0000256" key="3">
    <source>
        <dbReference type="ARBA" id="ARBA00022833"/>
    </source>
</evidence>
<keyword evidence="2" id="KW-0863">Zinc-finger</keyword>
<evidence type="ECO:0000313" key="5">
    <source>
        <dbReference type="EMBL" id="KAJ3652075.1"/>
    </source>
</evidence>
<keyword evidence="6" id="KW-1185">Reference proteome</keyword>
<accession>A0AA38IAD5</accession>
<proteinExistence type="predicted"/>
<protein>
    <submittedName>
        <fullName evidence="5">Uncharacterized protein</fullName>
    </submittedName>
</protein>
<keyword evidence="3" id="KW-0862">Zinc</keyword>
<keyword evidence="1" id="KW-0479">Metal-binding</keyword>
<organism evidence="5 6">
    <name type="scientific">Zophobas morio</name>
    <dbReference type="NCBI Taxonomy" id="2755281"/>
    <lineage>
        <taxon>Eukaryota</taxon>
        <taxon>Metazoa</taxon>
        <taxon>Ecdysozoa</taxon>
        <taxon>Arthropoda</taxon>
        <taxon>Hexapoda</taxon>
        <taxon>Insecta</taxon>
        <taxon>Pterygota</taxon>
        <taxon>Neoptera</taxon>
        <taxon>Endopterygota</taxon>
        <taxon>Coleoptera</taxon>
        <taxon>Polyphaga</taxon>
        <taxon>Cucujiformia</taxon>
        <taxon>Tenebrionidae</taxon>
        <taxon>Zophobas</taxon>
    </lineage>
</organism>
<dbReference type="InterPro" id="IPR011011">
    <property type="entry name" value="Znf_FYVE_PHD"/>
</dbReference>
<feature type="compositionally biased region" description="Polar residues" evidence="4">
    <location>
        <begin position="150"/>
        <end position="166"/>
    </location>
</feature>
<dbReference type="GO" id="GO:0008270">
    <property type="term" value="F:zinc ion binding"/>
    <property type="evidence" value="ECO:0007669"/>
    <property type="project" value="UniProtKB-KW"/>
</dbReference>
<dbReference type="InterPro" id="IPR019786">
    <property type="entry name" value="Zinc_finger_PHD-type_CS"/>
</dbReference>
<evidence type="ECO:0000256" key="4">
    <source>
        <dbReference type="SAM" id="MobiDB-lite"/>
    </source>
</evidence>
<evidence type="ECO:0000256" key="1">
    <source>
        <dbReference type="ARBA" id="ARBA00022723"/>
    </source>
</evidence>
<evidence type="ECO:0000256" key="2">
    <source>
        <dbReference type="ARBA" id="ARBA00022771"/>
    </source>
</evidence>
<dbReference type="Gene3D" id="3.30.40.10">
    <property type="entry name" value="Zinc/RING finger domain, C3HC4 (zinc finger)"/>
    <property type="match status" value="1"/>
</dbReference>